<evidence type="ECO:0000256" key="10">
    <source>
        <dbReference type="SAM" id="Phobius"/>
    </source>
</evidence>
<dbReference type="GO" id="GO:0016811">
    <property type="term" value="F:hydrolase activity, acting on carbon-nitrogen (but not peptide) bonds, in linear amides"/>
    <property type="evidence" value="ECO:0007669"/>
    <property type="project" value="InterPro"/>
</dbReference>
<reference evidence="11 12" key="1">
    <citation type="submission" date="2009-08" db="EMBL/GenBank/DDBJ databases">
        <title>The Genome Sequence of Spizellomyces punctatus strain DAOM BR117.</title>
        <authorList>
            <consortium name="The Broad Institute Genome Sequencing Platform"/>
            <person name="Russ C."/>
            <person name="Cuomo C."/>
            <person name="Shea T."/>
            <person name="Young S.K."/>
            <person name="Zeng Q."/>
            <person name="Koehrsen M."/>
            <person name="Haas B."/>
            <person name="Borodovsky M."/>
            <person name="Guigo R."/>
            <person name="Alvarado L."/>
            <person name="Berlin A."/>
            <person name="Bochicchio J."/>
            <person name="Borenstein D."/>
            <person name="Chapman S."/>
            <person name="Chen Z."/>
            <person name="Engels R."/>
            <person name="Freedman E."/>
            <person name="Gellesch M."/>
            <person name="Goldberg J."/>
            <person name="Griggs A."/>
            <person name="Gujja S."/>
            <person name="Heiman D."/>
            <person name="Hepburn T."/>
            <person name="Howarth C."/>
            <person name="Jen D."/>
            <person name="Larson L."/>
            <person name="Lewis B."/>
            <person name="Mehta T."/>
            <person name="Park D."/>
            <person name="Pearson M."/>
            <person name="Roberts A."/>
            <person name="Saif S."/>
            <person name="Shenoy N."/>
            <person name="Sisk P."/>
            <person name="Stolte C."/>
            <person name="Sykes S."/>
            <person name="Thomson T."/>
            <person name="Walk T."/>
            <person name="White J."/>
            <person name="Yandava C."/>
            <person name="Burger G."/>
            <person name="Gray M.W."/>
            <person name="Holland P.W.H."/>
            <person name="King N."/>
            <person name="Lang F.B.F."/>
            <person name="Roger A.J."/>
            <person name="Ruiz-Trillo I."/>
            <person name="Lander E."/>
            <person name="Nusbaum C."/>
        </authorList>
    </citation>
    <scope>NUCLEOTIDE SEQUENCE [LARGE SCALE GENOMIC DNA]</scope>
    <source>
        <strain evidence="11 12">DAOM BR117</strain>
    </source>
</reference>
<evidence type="ECO:0000256" key="1">
    <source>
        <dbReference type="ARBA" id="ARBA00004141"/>
    </source>
</evidence>
<accession>A0A0L0HAI2</accession>
<keyword evidence="3 10" id="KW-0812">Transmembrane</keyword>
<evidence type="ECO:0000256" key="7">
    <source>
        <dbReference type="PIRSR" id="PIRSR608901-1"/>
    </source>
</evidence>
<feature type="binding site" evidence="8">
    <location>
        <position position="140"/>
    </location>
    <ligand>
        <name>Zn(2+)</name>
        <dbReference type="ChEBI" id="CHEBI:29105"/>
        <note>catalytic</note>
    </ligand>
</feature>
<evidence type="ECO:0000256" key="6">
    <source>
        <dbReference type="ARBA" id="ARBA00023136"/>
    </source>
</evidence>
<keyword evidence="7" id="KW-0479">Metal-binding</keyword>
<dbReference type="RefSeq" id="XP_016605743.1">
    <property type="nucleotide sequence ID" value="XM_016755339.1"/>
</dbReference>
<evidence type="ECO:0000256" key="2">
    <source>
        <dbReference type="ARBA" id="ARBA00009780"/>
    </source>
</evidence>
<name>A0A0L0HAI2_SPIPD</name>
<dbReference type="AlphaFoldDB" id="A0A0L0HAI2"/>
<feature type="transmembrane region" description="Helical" evidence="10">
    <location>
        <begin position="176"/>
        <end position="196"/>
    </location>
</feature>
<organism evidence="11 12">
    <name type="scientific">Spizellomyces punctatus (strain DAOM BR117)</name>
    <dbReference type="NCBI Taxonomy" id="645134"/>
    <lineage>
        <taxon>Eukaryota</taxon>
        <taxon>Fungi</taxon>
        <taxon>Fungi incertae sedis</taxon>
        <taxon>Chytridiomycota</taxon>
        <taxon>Chytridiomycota incertae sedis</taxon>
        <taxon>Chytridiomycetes</taxon>
        <taxon>Spizellomycetales</taxon>
        <taxon>Spizellomycetaceae</taxon>
        <taxon>Spizellomyces</taxon>
    </lineage>
</organism>
<dbReference type="Proteomes" id="UP000053201">
    <property type="component" value="Unassembled WGS sequence"/>
</dbReference>
<evidence type="ECO:0000256" key="9">
    <source>
        <dbReference type="SAM" id="MobiDB-lite"/>
    </source>
</evidence>
<feature type="transmembrane region" description="Helical" evidence="10">
    <location>
        <begin position="121"/>
        <end position="139"/>
    </location>
</feature>
<dbReference type="OMA" id="WENTAST"/>
<gene>
    <name evidence="11" type="ORF">SPPG_07165</name>
</gene>
<feature type="transmembrane region" description="Helical" evidence="10">
    <location>
        <begin position="146"/>
        <end position="164"/>
    </location>
</feature>
<keyword evidence="8" id="KW-0862">Zinc</keyword>
<dbReference type="Pfam" id="PF05875">
    <property type="entry name" value="Ceramidase"/>
    <property type="match status" value="1"/>
</dbReference>
<keyword evidence="12" id="KW-1185">Reference proteome</keyword>
<evidence type="ECO:0000256" key="5">
    <source>
        <dbReference type="ARBA" id="ARBA00022989"/>
    </source>
</evidence>
<dbReference type="eggNOG" id="ENOG502S81X">
    <property type="taxonomic scope" value="Eukaryota"/>
</dbReference>
<comment type="similarity">
    <text evidence="2">Belongs to the alkaline ceramidase family.</text>
</comment>
<feature type="transmembrane region" description="Helical" evidence="10">
    <location>
        <begin position="90"/>
        <end position="109"/>
    </location>
</feature>
<feature type="region of interest" description="Disordered" evidence="9">
    <location>
        <begin position="25"/>
        <end position="51"/>
    </location>
</feature>
<dbReference type="GO" id="GO:0006672">
    <property type="term" value="P:ceramide metabolic process"/>
    <property type="evidence" value="ECO:0007669"/>
    <property type="project" value="InterPro"/>
</dbReference>
<keyword evidence="6 10" id="KW-0472">Membrane</keyword>
<evidence type="ECO:0000313" key="11">
    <source>
        <dbReference type="EMBL" id="KNC97703.1"/>
    </source>
</evidence>
<evidence type="ECO:0000256" key="3">
    <source>
        <dbReference type="ARBA" id="ARBA00022692"/>
    </source>
</evidence>
<feature type="transmembrane region" description="Helical" evidence="10">
    <location>
        <begin position="252"/>
        <end position="273"/>
    </location>
</feature>
<comment type="subcellular location">
    <subcellularLocation>
        <location evidence="1">Membrane</location>
        <topology evidence="1">Multi-pass membrane protein</topology>
    </subcellularLocation>
</comment>
<proteinExistence type="inferred from homology"/>
<keyword evidence="7" id="KW-0106">Calcium</keyword>
<dbReference type="GeneID" id="27690404"/>
<dbReference type="VEuPathDB" id="FungiDB:SPPG_07165"/>
<feature type="binding site" evidence="7">
    <location>
        <position position="82"/>
    </location>
    <ligand>
        <name>Ca(2+)</name>
        <dbReference type="ChEBI" id="CHEBI:29108"/>
    </ligand>
</feature>
<evidence type="ECO:0000256" key="8">
    <source>
        <dbReference type="PIRSR" id="PIRSR608901-2"/>
    </source>
</evidence>
<dbReference type="InterPro" id="IPR008901">
    <property type="entry name" value="ACER"/>
</dbReference>
<comment type="cofactor">
    <cofactor evidence="8">
        <name>Zn(2+)</name>
        <dbReference type="ChEBI" id="CHEBI:29105"/>
    </cofactor>
</comment>
<dbReference type="GO" id="GO:0046872">
    <property type="term" value="F:metal ion binding"/>
    <property type="evidence" value="ECO:0007669"/>
    <property type="project" value="UniProtKB-KW"/>
</dbReference>
<keyword evidence="4" id="KW-0378">Hydrolase</keyword>
<dbReference type="EMBL" id="KQ257463">
    <property type="protein sequence ID" value="KNC97703.1"/>
    <property type="molecule type" value="Genomic_DNA"/>
</dbReference>
<dbReference type="GO" id="GO:0016020">
    <property type="term" value="C:membrane"/>
    <property type="evidence" value="ECO:0007669"/>
    <property type="project" value="UniProtKB-SubCell"/>
</dbReference>
<evidence type="ECO:0000313" key="12">
    <source>
        <dbReference type="Proteomes" id="UP000053201"/>
    </source>
</evidence>
<sequence length="296" mass="32541">MGQTAAMGPQRAGYIDLLKPEIPTSIPASDPQMVADHVPSSRRGSFKRRHSHSKSRDVALCCGPVVPLYERLFQPATVTTMEGKYTVSTFIAEFYCTLTSPCFALPLLIYTSVPFSSIPLLQHVCILGSVMAGVVSTLYHCTLWKIFSSADAAVATWAFYLNAISLNRHAPSSHPVWQLELTWLLTTLCIIGLFVYHWERTHHISVTLVVACIPSAVFGFYALESYVGLAAGLAGILCFVIDRKGWACLHSVWHVLGGISLLWGIWDACLIAVARRQGVRMDGVNDIVVVMDENTL</sequence>
<evidence type="ECO:0000256" key="4">
    <source>
        <dbReference type="ARBA" id="ARBA00022801"/>
    </source>
</evidence>
<keyword evidence="5 10" id="KW-1133">Transmembrane helix</keyword>
<feature type="binding site" evidence="7">
    <location>
        <position position="93"/>
    </location>
    <ligand>
        <name>Ca(2+)</name>
        <dbReference type="ChEBI" id="CHEBI:29108"/>
    </ligand>
</feature>
<dbReference type="OrthoDB" id="2131449at2759"/>
<protein>
    <submittedName>
        <fullName evidence="11">Uncharacterized protein</fullName>
    </submittedName>
</protein>
<dbReference type="InParanoid" id="A0A0L0HAI2"/>